<feature type="region of interest" description="Disordered" evidence="1">
    <location>
        <begin position="62"/>
        <end position="108"/>
    </location>
</feature>
<evidence type="ECO:0000256" key="1">
    <source>
        <dbReference type="SAM" id="MobiDB-lite"/>
    </source>
</evidence>
<evidence type="ECO:0000313" key="2">
    <source>
        <dbReference type="EMBL" id="CAG6724687.1"/>
    </source>
</evidence>
<feature type="compositionally biased region" description="Polar residues" evidence="1">
    <location>
        <begin position="74"/>
        <end position="93"/>
    </location>
</feature>
<organism evidence="2">
    <name type="scientific">Cacopsylla melanoneura</name>
    <dbReference type="NCBI Taxonomy" id="428564"/>
    <lineage>
        <taxon>Eukaryota</taxon>
        <taxon>Metazoa</taxon>
        <taxon>Ecdysozoa</taxon>
        <taxon>Arthropoda</taxon>
        <taxon>Hexapoda</taxon>
        <taxon>Insecta</taxon>
        <taxon>Pterygota</taxon>
        <taxon>Neoptera</taxon>
        <taxon>Paraneoptera</taxon>
        <taxon>Hemiptera</taxon>
        <taxon>Sternorrhyncha</taxon>
        <taxon>Psylloidea</taxon>
        <taxon>Psyllidae</taxon>
        <taxon>Psyllinae</taxon>
        <taxon>Cacopsylla</taxon>
    </lineage>
</organism>
<protein>
    <submittedName>
        <fullName evidence="2">Uncharacterized protein</fullName>
    </submittedName>
</protein>
<sequence>MKMHNRFHFQMNSNYCFHFQMLPSKKPKLFLNQHDDVMNCYLRSKYFTKTGVGERGVVTGRTLSHRQRQRPRAVTTQAPASVATASCTMSTAHTRGPPGQNPMGYRLQ</sequence>
<dbReference type="EMBL" id="HBUF01368125">
    <property type="protein sequence ID" value="CAG6724687.1"/>
    <property type="molecule type" value="Transcribed_RNA"/>
</dbReference>
<name>A0A8D8VKU2_9HEMI</name>
<dbReference type="AlphaFoldDB" id="A0A8D8VKU2"/>
<accession>A0A8D8VKU2</accession>
<proteinExistence type="predicted"/>
<reference evidence="2" key="1">
    <citation type="submission" date="2021-05" db="EMBL/GenBank/DDBJ databases">
        <authorList>
            <person name="Alioto T."/>
            <person name="Alioto T."/>
            <person name="Gomez Garrido J."/>
        </authorList>
    </citation>
    <scope>NUCLEOTIDE SEQUENCE</scope>
</reference>